<dbReference type="InterPro" id="IPR016024">
    <property type="entry name" value="ARM-type_fold"/>
</dbReference>
<feature type="chain" id="PRO_5026798401" description="Squalene cyclase C-terminal domain-containing protein" evidence="2">
    <location>
        <begin position="24"/>
        <end position="617"/>
    </location>
</feature>
<dbReference type="RefSeq" id="WP_171474618.1">
    <property type="nucleotide sequence ID" value="NZ_CP053452.2"/>
</dbReference>
<dbReference type="Gene3D" id="1.25.10.10">
    <property type="entry name" value="Leucine-rich Repeat Variant"/>
    <property type="match status" value="1"/>
</dbReference>
<feature type="compositionally biased region" description="Low complexity" evidence="1">
    <location>
        <begin position="295"/>
        <end position="308"/>
    </location>
</feature>
<dbReference type="AlphaFoldDB" id="A0A6M5Z2N8"/>
<evidence type="ECO:0008006" key="5">
    <source>
        <dbReference type="Google" id="ProtNLM"/>
    </source>
</evidence>
<evidence type="ECO:0000313" key="3">
    <source>
        <dbReference type="EMBL" id="QJW99701.1"/>
    </source>
</evidence>
<feature type="region of interest" description="Disordered" evidence="1">
    <location>
        <begin position="423"/>
        <end position="442"/>
    </location>
</feature>
<dbReference type="KEGG" id="ftj:FTUN_7322"/>
<proteinExistence type="predicted"/>
<feature type="region of interest" description="Disordered" evidence="1">
    <location>
        <begin position="278"/>
        <end position="310"/>
    </location>
</feature>
<keyword evidence="4" id="KW-1185">Reference proteome</keyword>
<protein>
    <recommendedName>
        <fullName evidence="5">Squalene cyclase C-terminal domain-containing protein</fullName>
    </recommendedName>
</protein>
<dbReference type="SUPFAM" id="SSF48371">
    <property type="entry name" value="ARM repeat"/>
    <property type="match status" value="1"/>
</dbReference>
<evidence type="ECO:0000313" key="4">
    <source>
        <dbReference type="Proteomes" id="UP000503447"/>
    </source>
</evidence>
<sequence length="617" mass="63846">MTKQLFLAVSFLGLIEAAAPSVASGATPDEIKRSIKAGADALRTRYERGAPGGGVGAGGGIGASGVNQVGTTCLVGLALLEAGAPVNDTAVKAITATVRDAAYSQTNTYSIALCLMYLDRLGEPADVPAIQMLAVRLLVGQTSAGGWGYVCIPAVPADVEQRLRAMRPGAAGKLHPDVEKYGQALTAAAQQTGAAGGDNSNTQFAVLGVWMSRKHGVPVDNALDLVEKRFAATQDQQTGSWPYSGGAAPGSPAMYCAGLLGMATGVARREERRLKAELQAGPKPDGKPADPFYNPPAGAAPQKQPARPADGRDLVVQRAFTGLGASFDDLARNKKLLSGQVAHGHGDYYFLWSLERAGVVYGVDKVGGIDWYAVGSSALLQAQGQNGLWSPAGYGADVNSAFAILFLCKSNLARDLSSKVQKDPTNTELRAGRGASAADLLPNGPTAPVVPVSVPVINLPNPTGDEAIARASALLKASASDWAKLLAETRDGKGPNYTRALVVTAANADAGRKQEVRTALAERLCRMSAATLRGMLKANEVELRRAAALACAMKDDKGHIPDLIDVLADADDGVARAAKAGLKSLTGKDFGPAAGASAGQKALAVTAWRDWYAAEKK</sequence>
<dbReference type="Gene3D" id="1.50.10.20">
    <property type="match status" value="1"/>
</dbReference>
<dbReference type="InterPro" id="IPR008930">
    <property type="entry name" value="Terpenoid_cyclase/PrenylTrfase"/>
</dbReference>
<evidence type="ECO:0000256" key="2">
    <source>
        <dbReference type="SAM" id="SignalP"/>
    </source>
</evidence>
<reference evidence="4" key="1">
    <citation type="submission" date="2020-05" db="EMBL/GenBank/DDBJ databases">
        <title>Frigoriglobus tundricola gen. nov., sp. nov., a psychrotolerant cellulolytic planctomycete of the family Gemmataceae with two divergent copies of 16S rRNA gene.</title>
        <authorList>
            <person name="Kulichevskaya I.S."/>
            <person name="Ivanova A.A."/>
            <person name="Naumoff D.G."/>
            <person name="Beletsky A.V."/>
            <person name="Rijpstra W.I.C."/>
            <person name="Sinninghe Damste J.S."/>
            <person name="Mardanov A.V."/>
            <person name="Ravin N.V."/>
            <person name="Dedysh S.N."/>
        </authorList>
    </citation>
    <scope>NUCLEOTIDE SEQUENCE [LARGE SCALE GENOMIC DNA]</scope>
    <source>
        <strain evidence="4">PL17</strain>
    </source>
</reference>
<organism evidence="3 4">
    <name type="scientific">Frigoriglobus tundricola</name>
    <dbReference type="NCBI Taxonomy" id="2774151"/>
    <lineage>
        <taxon>Bacteria</taxon>
        <taxon>Pseudomonadati</taxon>
        <taxon>Planctomycetota</taxon>
        <taxon>Planctomycetia</taxon>
        <taxon>Gemmatales</taxon>
        <taxon>Gemmataceae</taxon>
        <taxon>Frigoriglobus</taxon>
    </lineage>
</organism>
<feature type="signal peptide" evidence="2">
    <location>
        <begin position="1"/>
        <end position="23"/>
    </location>
</feature>
<accession>A0A6M5Z2N8</accession>
<dbReference type="InterPro" id="IPR011989">
    <property type="entry name" value="ARM-like"/>
</dbReference>
<keyword evidence="2" id="KW-0732">Signal</keyword>
<dbReference type="EMBL" id="CP053452">
    <property type="protein sequence ID" value="QJW99701.1"/>
    <property type="molecule type" value="Genomic_DNA"/>
</dbReference>
<evidence type="ECO:0000256" key="1">
    <source>
        <dbReference type="SAM" id="MobiDB-lite"/>
    </source>
</evidence>
<dbReference type="SUPFAM" id="SSF48239">
    <property type="entry name" value="Terpenoid cyclases/Protein prenyltransferases"/>
    <property type="match status" value="1"/>
</dbReference>
<name>A0A6M5Z2N8_9BACT</name>
<dbReference type="Proteomes" id="UP000503447">
    <property type="component" value="Chromosome"/>
</dbReference>
<gene>
    <name evidence="3" type="ORF">FTUN_7322</name>
</gene>